<dbReference type="Proteomes" id="UP000243950">
    <property type="component" value="Unassembled WGS sequence"/>
</dbReference>
<proteinExistence type="predicted"/>
<accession>A0A1I1RR47</accession>
<evidence type="ECO:0000313" key="2">
    <source>
        <dbReference type="Proteomes" id="UP000243950"/>
    </source>
</evidence>
<evidence type="ECO:0000313" key="1">
    <source>
        <dbReference type="EMBL" id="SFD36487.1"/>
    </source>
</evidence>
<dbReference type="EMBL" id="FOMO01000001">
    <property type="protein sequence ID" value="SFD36487.1"/>
    <property type="molecule type" value="Genomic_DNA"/>
</dbReference>
<reference evidence="2" key="1">
    <citation type="submission" date="2016-10" db="EMBL/GenBank/DDBJ databases">
        <authorList>
            <person name="Varghese N."/>
            <person name="Submissions S."/>
        </authorList>
    </citation>
    <scope>NUCLEOTIDE SEQUENCE [LARGE SCALE GENOMIC DNA]</scope>
    <source>
        <strain evidence="2">JCM 2783</strain>
    </source>
</reference>
<gene>
    <name evidence="1" type="ORF">SAMN05216372_101390</name>
</gene>
<name>A0A1I1RR47_PSEOC</name>
<organism evidence="1 2">
    <name type="scientific">Pseudomonas straminea</name>
    <dbReference type="NCBI Taxonomy" id="47882"/>
    <lineage>
        <taxon>Bacteria</taxon>
        <taxon>Pseudomonadati</taxon>
        <taxon>Pseudomonadota</taxon>
        <taxon>Gammaproteobacteria</taxon>
        <taxon>Pseudomonadales</taxon>
        <taxon>Pseudomonadaceae</taxon>
        <taxon>Phytopseudomonas</taxon>
    </lineage>
</organism>
<dbReference type="AlphaFoldDB" id="A0A1I1RR47"/>
<keyword evidence="2" id="KW-1185">Reference proteome</keyword>
<protein>
    <submittedName>
        <fullName evidence="1">Uncharacterized protein</fullName>
    </submittedName>
</protein>
<sequence length="38" mass="4216">MRKTPAEAGVFIVAWRYHSATGQVLTPRYLVALATIVK</sequence>